<organism evidence="1 2">
    <name type="scientific">Celeribacter indicus</name>
    <dbReference type="NCBI Taxonomy" id="1208324"/>
    <lineage>
        <taxon>Bacteria</taxon>
        <taxon>Pseudomonadati</taxon>
        <taxon>Pseudomonadota</taxon>
        <taxon>Alphaproteobacteria</taxon>
        <taxon>Rhodobacterales</taxon>
        <taxon>Roseobacteraceae</taxon>
        <taxon>Celeribacter</taxon>
    </lineage>
</organism>
<dbReference type="RefSeq" id="WP_245629182.1">
    <property type="nucleotide sequence ID" value="NZ_CP004393.1"/>
</dbReference>
<dbReference type="GO" id="GO:0016787">
    <property type="term" value="F:hydrolase activity"/>
    <property type="evidence" value="ECO:0007669"/>
    <property type="project" value="UniProtKB-KW"/>
</dbReference>
<dbReference type="InterPro" id="IPR002808">
    <property type="entry name" value="AdoCbi_amidolase"/>
</dbReference>
<evidence type="ECO:0000313" key="1">
    <source>
        <dbReference type="EMBL" id="AJE47805.1"/>
    </source>
</evidence>
<sequence length="217" mass="23435">MTGPALRLARPWLEMRFAAPREVLSWTLNRPGFVTADRLLWREVCNADLTPELDVADWLAGELAAQDMTDAPCFLTSRDIRRMVETRVTVDQVTARCVATVGLSNGERIGARRVYDPASWGTINIAVELDLPLARPALIEALSLVAEARTAALVELGPDLETGRITGTGTDCIAVAAPEGEMRFAGLHTAQGEALGRAVHDAVATGTRDWIGERTSS</sequence>
<dbReference type="PANTHER" id="PTHR35336">
    <property type="entry name" value="ADENOSYLCOBINAMIDE AMIDOHYDROLASE"/>
    <property type="match status" value="1"/>
</dbReference>
<proteinExistence type="predicted"/>
<dbReference type="Pfam" id="PF01955">
    <property type="entry name" value="CbiZ"/>
    <property type="match status" value="1"/>
</dbReference>
<dbReference type="HOGENOM" id="CLU_077662_3_0_5"/>
<name>A0A0B5E342_9RHOB</name>
<gene>
    <name evidence="1" type="ORF">P73_3090</name>
</gene>
<dbReference type="KEGG" id="cid:P73_3090"/>
<dbReference type="PANTHER" id="PTHR35336:SF5">
    <property type="entry name" value="ADENOSYLCOBINAMIDE AMIDOHYDROLASE"/>
    <property type="match status" value="1"/>
</dbReference>
<keyword evidence="2" id="KW-1185">Reference proteome</keyword>
<reference evidence="1 2" key="1">
    <citation type="journal article" date="2014" name="Int. J. Syst. Evol. Microbiol.">
        <title>Celeribacter indicus sp. nov., a polycyclic aromatic hydrocarbon-degrading bacterium from deep-sea sediment and reclassification of Huaishuia halophila as Celeribacter halophilus comb. nov.</title>
        <authorList>
            <person name="Lai Q."/>
            <person name="Cao J."/>
            <person name="Yuan J."/>
            <person name="Li F."/>
            <person name="Shao Z."/>
        </authorList>
    </citation>
    <scope>NUCLEOTIDE SEQUENCE [LARGE SCALE GENOMIC DNA]</scope>
    <source>
        <strain evidence="1">P73</strain>
    </source>
</reference>
<keyword evidence="1" id="KW-0378">Hydrolase</keyword>
<dbReference type="STRING" id="1208324.P73_3090"/>
<dbReference type="Proteomes" id="UP000031521">
    <property type="component" value="Chromosome"/>
</dbReference>
<accession>A0A0B5E342</accession>
<dbReference type="AlphaFoldDB" id="A0A0B5E342"/>
<protein>
    <submittedName>
        <fullName evidence="1">Adenosylcobinamide amidohydrolase</fullName>
    </submittedName>
</protein>
<dbReference type="InterPro" id="IPR052209">
    <property type="entry name" value="CbiZ"/>
</dbReference>
<evidence type="ECO:0000313" key="2">
    <source>
        <dbReference type="Proteomes" id="UP000031521"/>
    </source>
</evidence>
<dbReference type="EMBL" id="CP004393">
    <property type="protein sequence ID" value="AJE47805.1"/>
    <property type="molecule type" value="Genomic_DNA"/>
</dbReference>